<dbReference type="InterPro" id="IPR039574">
    <property type="entry name" value="OGFr"/>
</dbReference>
<accession>A0A0C9WG14</accession>
<feature type="region of interest" description="Disordered" evidence="2">
    <location>
        <begin position="241"/>
        <end position="261"/>
    </location>
</feature>
<evidence type="ECO:0000256" key="2">
    <source>
        <dbReference type="SAM" id="MobiDB-lite"/>
    </source>
</evidence>
<evidence type="ECO:0000313" key="5">
    <source>
        <dbReference type="Proteomes" id="UP000053820"/>
    </source>
</evidence>
<dbReference type="Pfam" id="PF04664">
    <property type="entry name" value="OGFr_N"/>
    <property type="match status" value="1"/>
</dbReference>
<feature type="domain" description="Opioid growth factor receptor (OGFr) conserved" evidence="3">
    <location>
        <begin position="33"/>
        <end position="221"/>
    </location>
</feature>
<proteinExistence type="inferred from homology"/>
<keyword evidence="5" id="KW-1185">Reference proteome</keyword>
<reference evidence="4 5" key="1">
    <citation type="submission" date="2014-04" db="EMBL/GenBank/DDBJ databases">
        <title>Evolutionary Origins and Diversification of the Mycorrhizal Mutualists.</title>
        <authorList>
            <consortium name="DOE Joint Genome Institute"/>
            <consortium name="Mycorrhizal Genomics Consortium"/>
            <person name="Kohler A."/>
            <person name="Kuo A."/>
            <person name="Nagy L.G."/>
            <person name="Floudas D."/>
            <person name="Copeland A."/>
            <person name="Barry K.W."/>
            <person name="Cichocki N."/>
            <person name="Veneault-Fourrey C."/>
            <person name="LaButti K."/>
            <person name="Lindquist E.A."/>
            <person name="Lipzen A."/>
            <person name="Lundell T."/>
            <person name="Morin E."/>
            <person name="Murat C."/>
            <person name="Riley R."/>
            <person name="Ohm R."/>
            <person name="Sun H."/>
            <person name="Tunlid A."/>
            <person name="Henrissat B."/>
            <person name="Grigoriev I.V."/>
            <person name="Hibbett D.S."/>
            <person name="Martin F."/>
        </authorList>
    </citation>
    <scope>NUCLEOTIDE SEQUENCE [LARGE SCALE GENOMIC DNA]</scope>
    <source>
        <strain evidence="4 5">MD-312</strain>
    </source>
</reference>
<protein>
    <recommendedName>
        <fullName evidence="3">Opioid growth factor receptor (OGFr) conserved domain-containing protein</fullName>
    </recommendedName>
</protein>
<evidence type="ECO:0000259" key="3">
    <source>
        <dbReference type="Pfam" id="PF04664"/>
    </source>
</evidence>
<dbReference type="PANTHER" id="PTHR14015:SF2">
    <property type="entry name" value="OPIOID GROWTH FACTOR RECEPTOR (OGFR) CONSERVED DOMAIN-CONTAINING PROTEIN"/>
    <property type="match status" value="1"/>
</dbReference>
<dbReference type="EMBL" id="KN839846">
    <property type="protein sequence ID" value="KIJ64632.1"/>
    <property type="molecule type" value="Genomic_DNA"/>
</dbReference>
<dbReference type="OrthoDB" id="9030204at2759"/>
<evidence type="ECO:0000256" key="1">
    <source>
        <dbReference type="ARBA" id="ARBA00010365"/>
    </source>
</evidence>
<dbReference type="AlphaFoldDB" id="A0A0C9WG14"/>
<comment type="similarity">
    <text evidence="1">Belongs to the opioid growth factor receptor family.</text>
</comment>
<dbReference type="GO" id="GO:0016020">
    <property type="term" value="C:membrane"/>
    <property type="evidence" value="ECO:0007669"/>
    <property type="project" value="InterPro"/>
</dbReference>
<evidence type="ECO:0000313" key="4">
    <source>
        <dbReference type="EMBL" id="KIJ64632.1"/>
    </source>
</evidence>
<dbReference type="Proteomes" id="UP000053820">
    <property type="component" value="Unassembled WGS sequence"/>
</dbReference>
<sequence>MSAKVQKVLPRDIQAFLANYPAVPISGHGGQPSVNYLFYLNRLRCQPSDLTIDEVHERWLGDYRELESNHGYIQWLFPIQEDGMNYEAQRLLPHEIQPMKSSEEVTGRLVKSYEMMLDFYGMRLQSSETGLVGRSLPPRNYSSRYKNLLRAPHNNLRISRILKCLSELGLERFNAGFLLHVLNEQSENNELNSPLLRDSMDRWWANCIRDDYERDWVNRAVAKVRTGGEFTRQMYENALTSRQTRGGFSDDGTAGDAGSST</sequence>
<dbReference type="GO" id="GO:0140625">
    <property type="term" value="F:opioid growth factor receptor activity"/>
    <property type="evidence" value="ECO:0007669"/>
    <property type="project" value="InterPro"/>
</dbReference>
<dbReference type="PANTHER" id="PTHR14015">
    <property type="entry name" value="OPIOID GROWTH FACTOR RECEPTOR OGFR ZETA-TYPE OPIOID RECEPTOR"/>
    <property type="match status" value="1"/>
</dbReference>
<dbReference type="InterPro" id="IPR006757">
    <property type="entry name" value="OGF_rcpt"/>
</dbReference>
<gene>
    <name evidence="4" type="ORF">HYDPIDRAFT_175558</name>
</gene>
<organism evidence="4 5">
    <name type="scientific">Hydnomerulius pinastri MD-312</name>
    <dbReference type="NCBI Taxonomy" id="994086"/>
    <lineage>
        <taxon>Eukaryota</taxon>
        <taxon>Fungi</taxon>
        <taxon>Dikarya</taxon>
        <taxon>Basidiomycota</taxon>
        <taxon>Agaricomycotina</taxon>
        <taxon>Agaricomycetes</taxon>
        <taxon>Agaricomycetidae</taxon>
        <taxon>Boletales</taxon>
        <taxon>Boletales incertae sedis</taxon>
        <taxon>Leucogyrophana</taxon>
    </lineage>
</organism>
<dbReference type="HOGENOM" id="CLU_032134_2_0_1"/>
<name>A0A0C9WG14_9AGAM</name>